<sequence>MLTRAPVRAAALRRTRGTMAGLVCGVGAVLAHVAAGAAAPSLTTTVGVVVAAVLVCVALAGDRLEPSLLLGVTLVTQGLLHLTMTADAAGHAGDSVYVTVGQSAHHLHGDPALMLLGHLAAAVLTAVLASGSEAAWRGVLWAVVGLGRRLLQVLRPVPAALRSVLPASDDERVKPSSRVRGAVVARAARSTPLPSTPPRPGLSRRTALVRAPPARLDAPYDDRTSMTIATLRARLRAPLAATALAAALVLTATGCAHDDDPPPPAAATAEAVSLSAEDLWVRAADGAMTAAFGTLVNPGPEDRVLVAATSDVAGAVELHEVVESGGQAVMQERAGGFIVPGGGSHELAPGADHLMLMELTRPLAVGEHVEVVLTFDDGSTATVTAVVKQAPAGDEKYAEHGDADGDAHEDHDH</sequence>
<feature type="transmembrane region" description="Helical" evidence="2">
    <location>
        <begin position="68"/>
        <end position="92"/>
    </location>
</feature>
<accession>A0ABT9NNT5</accession>
<dbReference type="SUPFAM" id="SSF110087">
    <property type="entry name" value="DR1885-like metal-binding protein"/>
    <property type="match status" value="1"/>
</dbReference>
<dbReference type="Proteomes" id="UP001240447">
    <property type="component" value="Unassembled WGS sequence"/>
</dbReference>
<dbReference type="PANTHER" id="PTHR36302:SF1">
    <property type="entry name" value="COPPER CHAPERONE PCU(A)C"/>
    <property type="match status" value="1"/>
</dbReference>
<comment type="caution">
    <text evidence="3">The sequence shown here is derived from an EMBL/GenBank/DDBJ whole genome shotgun (WGS) entry which is preliminary data.</text>
</comment>
<evidence type="ECO:0000256" key="1">
    <source>
        <dbReference type="SAM" id="MobiDB-lite"/>
    </source>
</evidence>
<feature type="compositionally biased region" description="Low complexity" evidence="1">
    <location>
        <begin position="176"/>
        <end position="193"/>
    </location>
</feature>
<keyword evidence="4" id="KW-1185">Reference proteome</keyword>
<keyword evidence="2" id="KW-1133">Transmembrane helix</keyword>
<dbReference type="EMBL" id="JAUSQM010000001">
    <property type="protein sequence ID" value="MDP9822083.1"/>
    <property type="molecule type" value="Genomic_DNA"/>
</dbReference>
<dbReference type="InterPro" id="IPR058248">
    <property type="entry name" value="Lxx211020-like"/>
</dbReference>
<dbReference type="RefSeq" id="WP_306825041.1">
    <property type="nucleotide sequence ID" value="NZ_JAUSQM010000001.1"/>
</dbReference>
<feature type="region of interest" description="Disordered" evidence="1">
    <location>
        <begin position="391"/>
        <end position="413"/>
    </location>
</feature>
<gene>
    <name evidence="3" type="ORF">J2S59_001892</name>
</gene>
<feature type="transmembrane region" description="Helical" evidence="2">
    <location>
        <begin position="46"/>
        <end position="61"/>
    </location>
</feature>
<feature type="compositionally biased region" description="Basic and acidic residues" evidence="1">
    <location>
        <begin position="393"/>
        <end position="413"/>
    </location>
</feature>
<dbReference type="InterPro" id="IPR036182">
    <property type="entry name" value="PCuAC_sf"/>
</dbReference>
<evidence type="ECO:0000256" key="2">
    <source>
        <dbReference type="SAM" id="Phobius"/>
    </source>
</evidence>
<protein>
    <submittedName>
        <fullName evidence="3">Copper(I)-binding protein</fullName>
    </submittedName>
</protein>
<keyword evidence="2" id="KW-0812">Transmembrane</keyword>
<dbReference type="Pfam" id="PF04314">
    <property type="entry name" value="PCuAC"/>
    <property type="match status" value="1"/>
</dbReference>
<keyword evidence="2" id="KW-0472">Membrane</keyword>
<organism evidence="3 4">
    <name type="scientific">Nocardioides massiliensis</name>
    <dbReference type="NCBI Taxonomy" id="1325935"/>
    <lineage>
        <taxon>Bacteria</taxon>
        <taxon>Bacillati</taxon>
        <taxon>Actinomycetota</taxon>
        <taxon>Actinomycetes</taxon>
        <taxon>Propionibacteriales</taxon>
        <taxon>Nocardioidaceae</taxon>
        <taxon>Nocardioides</taxon>
    </lineage>
</organism>
<dbReference type="PANTHER" id="PTHR36302">
    <property type="entry name" value="BLR7088 PROTEIN"/>
    <property type="match status" value="1"/>
</dbReference>
<proteinExistence type="predicted"/>
<name>A0ABT9NNT5_9ACTN</name>
<dbReference type="InterPro" id="IPR007410">
    <property type="entry name" value="LpqE-like"/>
</dbReference>
<dbReference type="Gene3D" id="2.60.40.1890">
    <property type="entry name" value="PCu(A)C copper chaperone"/>
    <property type="match status" value="1"/>
</dbReference>
<evidence type="ECO:0000313" key="4">
    <source>
        <dbReference type="Proteomes" id="UP001240447"/>
    </source>
</evidence>
<reference evidence="3 4" key="1">
    <citation type="submission" date="2023-07" db="EMBL/GenBank/DDBJ databases">
        <title>Sequencing the genomes of 1000 actinobacteria strains.</title>
        <authorList>
            <person name="Klenk H.-P."/>
        </authorList>
    </citation>
    <scope>NUCLEOTIDE SEQUENCE [LARGE SCALE GENOMIC DNA]</scope>
    <source>
        <strain evidence="3 4">GD13</strain>
    </source>
</reference>
<feature type="region of interest" description="Disordered" evidence="1">
    <location>
        <begin position="176"/>
        <end position="204"/>
    </location>
</feature>
<evidence type="ECO:0000313" key="3">
    <source>
        <dbReference type="EMBL" id="MDP9822083.1"/>
    </source>
</evidence>